<dbReference type="AlphaFoldDB" id="M2V399"/>
<feature type="transmembrane region" description="Helical" evidence="1">
    <location>
        <begin position="20"/>
        <end position="37"/>
    </location>
</feature>
<feature type="non-terminal residue" evidence="2">
    <location>
        <position position="1"/>
    </location>
</feature>
<gene>
    <name evidence="2" type="ORF">COCHEDRAFT_1093846</name>
</gene>
<dbReference type="OrthoDB" id="10301900at2759"/>
<dbReference type="Proteomes" id="UP000016936">
    <property type="component" value="Unassembled WGS sequence"/>
</dbReference>
<dbReference type="OMA" id="CHLLLYM"/>
<proteinExistence type="predicted"/>
<keyword evidence="1" id="KW-0472">Membrane</keyword>
<organism evidence="2 3">
    <name type="scientific">Cochliobolus heterostrophus (strain C5 / ATCC 48332 / race O)</name>
    <name type="common">Southern corn leaf blight fungus</name>
    <name type="synonym">Bipolaris maydis</name>
    <dbReference type="NCBI Taxonomy" id="701091"/>
    <lineage>
        <taxon>Eukaryota</taxon>
        <taxon>Fungi</taxon>
        <taxon>Dikarya</taxon>
        <taxon>Ascomycota</taxon>
        <taxon>Pezizomycotina</taxon>
        <taxon>Dothideomycetes</taxon>
        <taxon>Pleosporomycetidae</taxon>
        <taxon>Pleosporales</taxon>
        <taxon>Pleosporineae</taxon>
        <taxon>Pleosporaceae</taxon>
        <taxon>Bipolaris</taxon>
    </lineage>
</organism>
<evidence type="ECO:0000256" key="1">
    <source>
        <dbReference type="SAM" id="Phobius"/>
    </source>
</evidence>
<protein>
    <submittedName>
        <fullName evidence="2">Uncharacterized protein</fullName>
    </submittedName>
</protein>
<name>M2V399_COCH5</name>
<accession>M2V399</accession>
<keyword evidence="1" id="KW-1133">Transmembrane helix</keyword>
<dbReference type="EMBL" id="KB445572">
    <property type="protein sequence ID" value="EMD94503.1"/>
    <property type="molecule type" value="Genomic_DNA"/>
</dbReference>
<reference evidence="3" key="2">
    <citation type="journal article" date="2013" name="PLoS Genet.">
        <title>Comparative genome structure, secondary metabolite, and effector coding capacity across Cochliobolus pathogens.</title>
        <authorList>
            <person name="Condon B.J."/>
            <person name="Leng Y."/>
            <person name="Wu D."/>
            <person name="Bushley K.E."/>
            <person name="Ohm R.A."/>
            <person name="Otillar R."/>
            <person name="Martin J."/>
            <person name="Schackwitz W."/>
            <person name="Grimwood J."/>
            <person name="MohdZainudin N."/>
            <person name="Xue C."/>
            <person name="Wang R."/>
            <person name="Manning V.A."/>
            <person name="Dhillon B."/>
            <person name="Tu Z.J."/>
            <person name="Steffenson B.J."/>
            <person name="Salamov A."/>
            <person name="Sun H."/>
            <person name="Lowry S."/>
            <person name="LaButti K."/>
            <person name="Han J."/>
            <person name="Copeland A."/>
            <person name="Lindquist E."/>
            <person name="Barry K."/>
            <person name="Schmutz J."/>
            <person name="Baker S.E."/>
            <person name="Ciuffetti L.M."/>
            <person name="Grigoriev I.V."/>
            <person name="Zhong S."/>
            <person name="Turgeon B.G."/>
        </authorList>
    </citation>
    <scope>NUCLEOTIDE SEQUENCE [LARGE SCALE GENOMIC DNA]</scope>
    <source>
        <strain evidence="3">C5 / ATCC 48332 / race O</strain>
    </source>
</reference>
<keyword evidence="1" id="KW-0812">Transmembrane</keyword>
<dbReference type="HOGENOM" id="CLU_2558156_0_0_1"/>
<feature type="transmembrane region" description="Helical" evidence="1">
    <location>
        <begin position="49"/>
        <end position="68"/>
    </location>
</feature>
<sequence length="83" mass="9304">ILKPLLHDMIGLFDLPINKLSILSISHPIIFPVRCYIPEPTRTTSLGTFLILASACVTVCHLLLYMPWTGIDVIGSMDRGRQR</sequence>
<keyword evidence="3" id="KW-1185">Reference proteome</keyword>
<evidence type="ECO:0000313" key="2">
    <source>
        <dbReference type="EMBL" id="EMD94503.1"/>
    </source>
</evidence>
<reference evidence="2 3" key="1">
    <citation type="journal article" date="2012" name="PLoS Pathog.">
        <title>Diverse lifestyles and strategies of plant pathogenesis encoded in the genomes of eighteen Dothideomycetes fungi.</title>
        <authorList>
            <person name="Ohm R.A."/>
            <person name="Feau N."/>
            <person name="Henrissat B."/>
            <person name="Schoch C.L."/>
            <person name="Horwitz B.A."/>
            <person name="Barry K.W."/>
            <person name="Condon B.J."/>
            <person name="Copeland A.C."/>
            <person name="Dhillon B."/>
            <person name="Glaser F."/>
            <person name="Hesse C.N."/>
            <person name="Kosti I."/>
            <person name="LaButti K."/>
            <person name="Lindquist E.A."/>
            <person name="Lucas S."/>
            <person name="Salamov A.A."/>
            <person name="Bradshaw R.E."/>
            <person name="Ciuffetti L."/>
            <person name="Hamelin R.C."/>
            <person name="Kema G.H.J."/>
            <person name="Lawrence C."/>
            <person name="Scott J.A."/>
            <person name="Spatafora J.W."/>
            <person name="Turgeon B.G."/>
            <person name="de Wit P.J.G.M."/>
            <person name="Zhong S."/>
            <person name="Goodwin S.B."/>
            <person name="Grigoriev I.V."/>
        </authorList>
    </citation>
    <scope>NUCLEOTIDE SEQUENCE [LARGE SCALE GENOMIC DNA]</scope>
    <source>
        <strain evidence="3">C5 / ATCC 48332 / race O</strain>
    </source>
</reference>
<evidence type="ECO:0000313" key="3">
    <source>
        <dbReference type="Proteomes" id="UP000016936"/>
    </source>
</evidence>